<keyword evidence="5 11" id="KW-0347">Helicase</keyword>
<feature type="region of interest" description="Disordered" evidence="12">
    <location>
        <begin position="378"/>
        <end position="424"/>
    </location>
</feature>
<dbReference type="PROSITE" id="PS00039">
    <property type="entry name" value="DEAD_ATP_HELICASE"/>
    <property type="match status" value="1"/>
</dbReference>
<comment type="catalytic activity">
    <reaction evidence="8">
        <text>ATP + H2O = ADP + phosphate + H(+)</text>
        <dbReference type="Rhea" id="RHEA:13065"/>
        <dbReference type="ChEBI" id="CHEBI:15377"/>
        <dbReference type="ChEBI" id="CHEBI:15378"/>
        <dbReference type="ChEBI" id="CHEBI:30616"/>
        <dbReference type="ChEBI" id="CHEBI:43474"/>
        <dbReference type="ChEBI" id="CHEBI:456216"/>
        <dbReference type="EC" id="3.6.4.13"/>
    </reaction>
</comment>
<evidence type="ECO:0000259" key="13">
    <source>
        <dbReference type="PROSITE" id="PS51192"/>
    </source>
</evidence>
<dbReference type="InterPro" id="IPR001650">
    <property type="entry name" value="Helicase_C-like"/>
</dbReference>
<evidence type="ECO:0000256" key="9">
    <source>
        <dbReference type="ARBA" id="ARBA00074363"/>
    </source>
</evidence>
<keyword evidence="17" id="KW-1185">Reference proteome</keyword>
<dbReference type="InterPro" id="IPR027417">
    <property type="entry name" value="P-loop_NTPase"/>
</dbReference>
<feature type="domain" description="DEAD-box RNA helicase Q" evidence="15">
    <location>
        <begin position="1"/>
        <end position="29"/>
    </location>
</feature>
<dbReference type="PROSITE" id="PS51192">
    <property type="entry name" value="HELICASE_ATP_BIND_1"/>
    <property type="match status" value="1"/>
</dbReference>
<keyword evidence="4 11" id="KW-0378">Hydrolase</keyword>
<evidence type="ECO:0000256" key="11">
    <source>
        <dbReference type="RuleBase" id="RU000492"/>
    </source>
</evidence>
<dbReference type="CDD" id="cd18787">
    <property type="entry name" value="SF2_C_DEAD"/>
    <property type="match status" value="1"/>
</dbReference>
<evidence type="ECO:0000256" key="3">
    <source>
        <dbReference type="ARBA" id="ARBA00022741"/>
    </source>
</evidence>
<accession>A0AAW6TXD4</accession>
<dbReference type="Pfam" id="PF00270">
    <property type="entry name" value="DEAD"/>
    <property type="match status" value="1"/>
</dbReference>
<evidence type="ECO:0000256" key="8">
    <source>
        <dbReference type="ARBA" id="ARBA00047984"/>
    </source>
</evidence>
<reference evidence="16" key="1">
    <citation type="submission" date="2023-05" db="EMBL/GenBank/DDBJ databases">
        <title>Anaerotaeda fermentans gen. nov., sp. nov., a novel anaerobic planctomycete of the new family within the order Sedimentisphaerales isolated from Taman Peninsula, Russia.</title>
        <authorList>
            <person name="Khomyakova M.A."/>
            <person name="Merkel A.Y."/>
            <person name="Slobodkin A.I."/>
        </authorList>
    </citation>
    <scope>NUCLEOTIDE SEQUENCE</scope>
    <source>
        <strain evidence="16">M17dextr</strain>
    </source>
</reference>
<evidence type="ECO:0000256" key="6">
    <source>
        <dbReference type="ARBA" id="ARBA00022840"/>
    </source>
</evidence>
<dbReference type="FunFam" id="3.40.50.300:FF:000108">
    <property type="entry name" value="ATP-dependent RNA helicase RhlE"/>
    <property type="match status" value="1"/>
</dbReference>
<evidence type="ECO:0000256" key="10">
    <source>
        <dbReference type="PROSITE-ProRule" id="PRU00552"/>
    </source>
</evidence>
<evidence type="ECO:0000256" key="12">
    <source>
        <dbReference type="SAM" id="MobiDB-lite"/>
    </source>
</evidence>
<dbReference type="Gene3D" id="3.40.50.300">
    <property type="entry name" value="P-loop containing nucleotide triphosphate hydrolases"/>
    <property type="match status" value="2"/>
</dbReference>
<dbReference type="SUPFAM" id="SSF52540">
    <property type="entry name" value="P-loop containing nucleoside triphosphate hydrolases"/>
    <property type="match status" value="1"/>
</dbReference>
<gene>
    <name evidence="16" type="ORF">QJ522_08430</name>
</gene>
<dbReference type="SMART" id="SM00487">
    <property type="entry name" value="DEXDc"/>
    <property type="match status" value="1"/>
</dbReference>
<dbReference type="RefSeq" id="WP_349244475.1">
    <property type="nucleotide sequence ID" value="NZ_JASCXX010000008.1"/>
</dbReference>
<dbReference type="InterPro" id="IPR050079">
    <property type="entry name" value="DEAD_box_RNA_helicase"/>
</dbReference>
<comment type="similarity">
    <text evidence="7 11">Belongs to the DEAD box helicase family.</text>
</comment>
<dbReference type="PROSITE" id="PS51195">
    <property type="entry name" value="Q_MOTIF"/>
    <property type="match status" value="1"/>
</dbReference>
<protein>
    <recommendedName>
        <fullName evidence="9">DEAD-box ATP-dependent RNA helicase RhpA</fullName>
        <ecNumber evidence="1">3.6.4.13</ecNumber>
    </recommendedName>
</protein>
<evidence type="ECO:0000313" key="16">
    <source>
        <dbReference type="EMBL" id="MDI6449067.1"/>
    </source>
</evidence>
<evidence type="ECO:0000259" key="15">
    <source>
        <dbReference type="PROSITE" id="PS51195"/>
    </source>
</evidence>
<evidence type="ECO:0000256" key="2">
    <source>
        <dbReference type="ARBA" id="ARBA00022490"/>
    </source>
</evidence>
<dbReference type="GO" id="GO:0009266">
    <property type="term" value="P:response to temperature stimulus"/>
    <property type="evidence" value="ECO:0007669"/>
    <property type="project" value="UniProtKB-ARBA"/>
</dbReference>
<dbReference type="InterPro" id="IPR000629">
    <property type="entry name" value="RNA-helicase_DEAD-box_CS"/>
</dbReference>
<dbReference type="EMBL" id="JASCXX010000008">
    <property type="protein sequence ID" value="MDI6449067.1"/>
    <property type="molecule type" value="Genomic_DNA"/>
</dbReference>
<dbReference type="PANTHER" id="PTHR47959:SF13">
    <property type="entry name" value="ATP-DEPENDENT RNA HELICASE RHLE"/>
    <property type="match status" value="1"/>
</dbReference>
<evidence type="ECO:0000256" key="4">
    <source>
        <dbReference type="ARBA" id="ARBA00022801"/>
    </source>
</evidence>
<sequence>MPFKTFGLSDPLVQGILATGYTAPTEIQSQAIPIAVDGRDIIGCAQTGTGKTAAFVLPILNRLGHEKAGRKKGIRSLILTPTRELAVQIEQSILGYGRFLHLRTLAIYGGVSIEKQLSTLRHGIDIVVATPGRLLDHMQRGSISFKSIEVLVLDEADRMLDMGFIKDVRRIVAALPTERQTMLFSATISPEIKSLSAGMQKSPKMIQIGRPQNPVEAITQHVYPVEKPQKIDLLLHMLKNDPMYSVLVFSRTKHGADKIKRRLERAGIVSVAIHSGRSQNQRQQALDGFKSGKFQVMVATDIAARGIDVSGISHVINFDVPAFAEDYVHRIGRTGRAAATGDAITFVSQDERKYLQQIEKFIGRKFSPKDCPEFTYVRSEATPAEPKSVPSPRRTGKASVSTRPSALRSKTGPARRRRRRKARV</sequence>
<dbReference type="SMART" id="SM00490">
    <property type="entry name" value="HELICc"/>
    <property type="match status" value="1"/>
</dbReference>
<evidence type="ECO:0000256" key="1">
    <source>
        <dbReference type="ARBA" id="ARBA00012552"/>
    </source>
</evidence>
<dbReference type="GO" id="GO:0005524">
    <property type="term" value="F:ATP binding"/>
    <property type="evidence" value="ECO:0007669"/>
    <property type="project" value="UniProtKB-KW"/>
</dbReference>
<proteinExistence type="inferred from homology"/>
<keyword evidence="2" id="KW-0963">Cytoplasm</keyword>
<dbReference type="EC" id="3.6.4.13" evidence="1"/>
<feature type="short sequence motif" description="Q motif" evidence="10">
    <location>
        <begin position="1"/>
        <end position="29"/>
    </location>
</feature>
<dbReference type="GO" id="GO:0003676">
    <property type="term" value="F:nucleic acid binding"/>
    <property type="evidence" value="ECO:0007669"/>
    <property type="project" value="InterPro"/>
</dbReference>
<dbReference type="CDD" id="cd00268">
    <property type="entry name" value="DEADc"/>
    <property type="match status" value="1"/>
</dbReference>
<dbReference type="GO" id="GO:0005829">
    <property type="term" value="C:cytosol"/>
    <property type="evidence" value="ECO:0007669"/>
    <property type="project" value="TreeGrafter"/>
</dbReference>
<feature type="domain" description="Helicase C-terminal" evidence="14">
    <location>
        <begin position="230"/>
        <end position="377"/>
    </location>
</feature>
<dbReference type="InterPro" id="IPR014014">
    <property type="entry name" value="RNA_helicase_DEAD_Q_motif"/>
</dbReference>
<keyword evidence="6 11" id="KW-0067">ATP-binding</keyword>
<dbReference type="Proteomes" id="UP001431776">
    <property type="component" value="Unassembled WGS sequence"/>
</dbReference>
<feature type="compositionally biased region" description="Basic residues" evidence="12">
    <location>
        <begin position="413"/>
        <end position="424"/>
    </location>
</feature>
<dbReference type="PANTHER" id="PTHR47959">
    <property type="entry name" value="ATP-DEPENDENT RNA HELICASE RHLE-RELATED"/>
    <property type="match status" value="1"/>
</dbReference>
<evidence type="ECO:0000259" key="14">
    <source>
        <dbReference type="PROSITE" id="PS51194"/>
    </source>
</evidence>
<dbReference type="InterPro" id="IPR011545">
    <property type="entry name" value="DEAD/DEAH_box_helicase_dom"/>
</dbReference>
<evidence type="ECO:0000313" key="17">
    <source>
        <dbReference type="Proteomes" id="UP001431776"/>
    </source>
</evidence>
<dbReference type="GO" id="GO:0016787">
    <property type="term" value="F:hydrolase activity"/>
    <property type="evidence" value="ECO:0007669"/>
    <property type="project" value="UniProtKB-KW"/>
</dbReference>
<organism evidence="16 17">
    <name type="scientific">Anaerobaca lacustris</name>
    <dbReference type="NCBI Taxonomy" id="3044600"/>
    <lineage>
        <taxon>Bacteria</taxon>
        <taxon>Pseudomonadati</taxon>
        <taxon>Planctomycetota</taxon>
        <taxon>Phycisphaerae</taxon>
        <taxon>Sedimentisphaerales</taxon>
        <taxon>Anaerobacaceae</taxon>
        <taxon>Anaerobaca</taxon>
    </lineage>
</organism>
<dbReference type="PROSITE" id="PS51194">
    <property type="entry name" value="HELICASE_CTER"/>
    <property type="match status" value="1"/>
</dbReference>
<dbReference type="Pfam" id="PF00271">
    <property type="entry name" value="Helicase_C"/>
    <property type="match status" value="1"/>
</dbReference>
<dbReference type="GO" id="GO:0042255">
    <property type="term" value="P:ribosome assembly"/>
    <property type="evidence" value="ECO:0007669"/>
    <property type="project" value="UniProtKB-ARBA"/>
</dbReference>
<feature type="domain" description="Helicase ATP-binding" evidence="13">
    <location>
        <begin position="32"/>
        <end position="206"/>
    </location>
</feature>
<dbReference type="InterPro" id="IPR014001">
    <property type="entry name" value="Helicase_ATP-bd"/>
</dbReference>
<dbReference type="GO" id="GO:0003724">
    <property type="term" value="F:RNA helicase activity"/>
    <property type="evidence" value="ECO:0007669"/>
    <property type="project" value="UniProtKB-EC"/>
</dbReference>
<evidence type="ECO:0000256" key="7">
    <source>
        <dbReference type="ARBA" id="ARBA00038437"/>
    </source>
</evidence>
<dbReference type="AlphaFoldDB" id="A0AAW6TXD4"/>
<keyword evidence="3 11" id="KW-0547">Nucleotide-binding</keyword>
<evidence type="ECO:0000256" key="5">
    <source>
        <dbReference type="ARBA" id="ARBA00022806"/>
    </source>
</evidence>
<dbReference type="InterPro" id="IPR044742">
    <property type="entry name" value="DEAD/DEAH_RhlB"/>
</dbReference>
<comment type="caution">
    <text evidence="16">The sequence shown here is derived from an EMBL/GenBank/DDBJ whole genome shotgun (WGS) entry which is preliminary data.</text>
</comment>
<name>A0AAW6TXD4_9BACT</name>